<accession>A0ABV5SQ82</accession>
<name>A0ABV5SQ82_9MICO</name>
<dbReference type="PROSITE" id="PS50160">
    <property type="entry name" value="DNA_LIGASE_A3"/>
    <property type="match status" value="1"/>
</dbReference>
<reference evidence="6 7" key="1">
    <citation type="submission" date="2024-09" db="EMBL/GenBank/DDBJ databases">
        <authorList>
            <person name="Sun Q."/>
            <person name="Mori K."/>
        </authorList>
    </citation>
    <scope>NUCLEOTIDE SEQUENCE [LARGE SCALE GENOMIC DNA]</scope>
    <source>
        <strain evidence="6 7">JCM 14321</strain>
    </source>
</reference>
<organism evidence="6 7">
    <name type="scientific">Agromyces lapidis</name>
    <dbReference type="NCBI Taxonomy" id="279574"/>
    <lineage>
        <taxon>Bacteria</taxon>
        <taxon>Bacillati</taxon>
        <taxon>Actinomycetota</taxon>
        <taxon>Actinomycetes</taxon>
        <taxon>Micrococcales</taxon>
        <taxon>Microbacteriaceae</taxon>
        <taxon>Agromyces</taxon>
    </lineage>
</organism>
<dbReference type="EC" id="6.5.1.1" evidence="2"/>
<evidence type="ECO:0000256" key="4">
    <source>
        <dbReference type="ARBA" id="ARBA00034003"/>
    </source>
</evidence>
<dbReference type="CDD" id="cd07905">
    <property type="entry name" value="Adenylation_DNA_ligase_LigC"/>
    <property type="match status" value="1"/>
</dbReference>
<dbReference type="PANTHER" id="PTHR45674">
    <property type="entry name" value="DNA LIGASE 1/3 FAMILY MEMBER"/>
    <property type="match status" value="1"/>
</dbReference>
<keyword evidence="7" id="KW-1185">Reference proteome</keyword>
<dbReference type="InterPro" id="IPR012309">
    <property type="entry name" value="DNA_ligase_ATP-dep_C"/>
</dbReference>
<dbReference type="InterPro" id="IPR012310">
    <property type="entry name" value="DNA_ligase_ATP-dep_cent"/>
</dbReference>
<dbReference type="InterPro" id="IPR044119">
    <property type="entry name" value="Adenylation_LigC-like"/>
</dbReference>
<sequence length="355" mass="39484">MDLPVMPPVPPMLAKSVKEIPDTGHVEPKWDGFRTIVFKDGDEIELGSRNERPMTRYFPELVASLRENLPTRCVVDGEIIIATDGRLDFEALQQRIHPAESRVRMLAERTPAAFVGFDLLASGDDDLMSRPFSERRARLVDALAEASDPIFTTPATSDPDVARDWFNRFEGAGLDGVVAKPLDGTYLPDKRAMFKIKHERTADCVVAGYRWHKSGDIVGSLLLGLYGEGGRLQHVGVVAAFPMARRASLVSELEPLVATDPAEHPWSGWAEESAQQGNRMPGAVSRWNAGKNLSFVPLRPELVVEVAYDHMEGDRFRHTAQFRRFRPDRTPESCTYAQLEAPDGLDLGEILPLRG</sequence>
<dbReference type="InterPro" id="IPR050191">
    <property type="entry name" value="ATP-dep_DNA_ligase"/>
</dbReference>
<dbReference type="PANTHER" id="PTHR45674:SF4">
    <property type="entry name" value="DNA LIGASE 1"/>
    <property type="match status" value="1"/>
</dbReference>
<dbReference type="RefSeq" id="WP_157423435.1">
    <property type="nucleotide sequence ID" value="NZ_BAAANI010000006.1"/>
</dbReference>
<protein>
    <recommendedName>
        <fullName evidence="2">DNA ligase (ATP)</fullName>
        <ecNumber evidence="2">6.5.1.1</ecNumber>
    </recommendedName>
</protein>
<dbReference type="Proteomes" id="UP001589667">
    <property type="component" value="Unassembled WGS sequence"/>
</dbReference>
<dbReference type="Pfam" id="PF01068">
    <property type="entry name" value="DNA_ligase_A_M"/>
    <property type="match status" value="1"/>
</dbReference>
<evidence type="ECO:0000256" key="3">
    <source>
        <dbReference type="ARBA" id="ARBA00022598"/>
    </source>
</evidence>
<gene>
    <name evidence="6" type="ORF">ACFFQV_06000</name>
</gene>
<proteinExistence type="inferred from homology"/>
<dbReference type="InterPro" id="IPR044117">
    <property type="entry name" value="OBF_LigC-like"/>
</dbReference>
<dbReference type="GO" id="GO:0003910">
    <property type="term" value="F:DNA ligase (ATP) activity"/>
    <property type="evidence" value="ECO:0007669"/>
    <property type="project" value="UniProtKB-EC"/>
</dbReference>
<dbReference type="Gene3D" id="2.40.50.140">
    <property type="entry name" value="Nucleic acid-binding proteins"/>
    <property type="match status" value="1"/>
</dbReference>
<dbReference type="Gene3D" id="3.30.470.30">
    <property type="entry name" value="DNA ligase/mRNA capping enzyme"/>
    <property type="match status" value="1"/>
</dbReference>
<evidence type="ECO:0000313" key="6">
    <source>
        <dbReference type="EMBL" id="MFB9641842.1"/>
    </source>
</evidence>
<comment type="catalytic activity">
    <reaction evidence="4">
        <text>ATP + (deoxyribonucleotide)n-3'-hydroxyl + 5'-phospho-(deoxyribonucleotide)m = (deoxyribonucleotide)n+m + AMP + diphosphate.</text>
        <dbReference type="EC" id="6.5.1.1"/>
    </reaction>
</comment>
<comment type="similarity">
    <text evidence="1">Belongs to the ATP-dependent DNA ligase family.</text>
</comment>
<dbReference type="SUPFAM" id="SSF50249">
    <property type="entry name" value="Nucleic acid-binding proteins"/>
    <property type="match status" value="1"/>
</dbReference>
<comment type="caution">
    <text evidence="6">The sequence shown here is derived from an EMBL/GenBank/DDBJ whole genome shotgun (WGS) entry which is preliminary data.</text>
</comment>
<feature type="domain" description="ATP-dependent DNA ligase family profile" evidence="5">
    <location>
        <begin position="105"/>
        <end position="231"/>
    </location>
</feature>
<dbReference type="InterPro" id="IPR012340">
    <property type="entry name" value="NA-bd_OB-fold"/>
</dbReference>
<evidence type="ECO:0000256" key="2">
    <source>
        <dbReference type="ARBA" id="ARBA00012727"/>
    </source>
</evidence>
<keyword evidence="3 6" id="KW-0436">Ligase</keyword>
<evidence type="ECO:0000256" key="1">
    <source>
        <dbReference type="ARBA" id="ARBA00007572"/>
    </source>
</evidence>
<evidence type="ECO:0000259" key="5">
    <source>
        <dbReference type="PROSITE" id="PS50160"/>
    </source>
</evidence>
<dbReference type="CDD" id="cd07970">
    <property type="entry name" value="OBF_DNA_ligase_LigC"/>
    <property type="match status" value="1"/>
</dbReference>
<evidence type="ECO:0000313" key="7">
    <source>
        <dbReference type="Proteomes" id="UP001589667"/>
    </source>
</evidence>
<dbReference type="Pfam" id="PF04679">
    <property type="entry name" value="DNA_ligase_A_C"/>
    <property type="match status" value="1"/>
</dbReference>
<dbReference type="NCBIfam" id="NF006078">
    <property type="entry name" value="PRK08224.1"/>
    <property type="match status" value="1"/>
</dbReference>
<dbReference type="SUPFAM" id="SSF56091">
    <property type="entry name" value="DNA ligase/mRNA capping enzyme, catalytic domain"/>
    <property type="match status" value="1"/>
</dbReference>
<dbReference type="EMBL" id="JBHMBL010000001">
    <property type="protein sequence ID" value="MFB9641842.1"/>
    <property type="molecule type" value="Genomic_DNA"/>
</dbReference>